<evidence type="ECO:0000313" key="5">
    <source>
        <dbReference type="Ensembl" id="ENSSPUP00000015416.1"/>
    </source>
</evidence>
<dbReference type="GeneTree" id="ENSGT00940000155534"/>
<organism evidence="5 6">
    <name type="scientific">Sphenodon punctatus</name>
    <name type="common">Tuatara</name>
    <name type="synonym">Hatteria punctata</name>
    <dbReference type="NCBI Taxonomy" id="8508"/>
    <lineage>
        <taxon>Eukaryota</taxon>
        <taxon>Metazoa</taxon>
        <taxon>Chordata</taxon>
        <taxon>Craniata</taxon>
        <taxon>Vertebrata</taxon>
        <taxon>Euteleostomi</taxon>
        <taxon>Lepidosauria</taxon>
        <taxon>Sphenodontia</taxon>
        <taxon>Sphenodontidae</taxon>
        <taxon>Sphenodon</taxon>
    </lineage>
</organism>
<feature type="signal peptide" evidence="3">
    <location>
        <begin position="1"/>
        <end position="22"/>
    </location>
</feature>
<dbReference type="InterPro" id="IPR044156">
    <property type="entry name" value="Galectin-like"/>
</dbReference>
<evidence type="ECO:0000256" key="1">
    <source>
        <dbReference type="ARBA" id="ARBA00022734"/>
    </source>
</evidence>
<dbReference type="Proteomes" id="UP000694392">
    <property type="component" value="Unplaced"/>
</dbReference>
<feature type="domain" description="Galectin" evidence="4">
    <location>
        <begin position="22"/>
        <end position="153"/>
    </location>
</feature>
<evidence type="ECO:0000313" key="6">
    <source>
        <dbReference type="Proteomes" id="UP000694392"/>
    </source>
</evidence>
<reference evidence="5" key="2">
    <citation type="submission" date="2025-09" db="UniProtKB">
        <authorList>
            <consortium name="Ensembl"/>
        </authorList>
    </citation>
    <scope>IDENTIFICATION</scope>
</reference>
<sequence>MCSPHGLQILSGCVCVACFCKGLVLTHVNVKAGERIRVKGKVAPDAKSFALNLGRAGSDLLLHFNPRFDCHGDTRIIVCNSLSGGEWGEELREAEFPFQQGEETKISVAFNAQEVMVKLPGDQEIKFPNRLGLEAVQFLSVEGDFGVKSIKFD</sequence>
<dbReference type="PROSITE" id="PS51304">
    <property type="entry name" value="GALECTIN"/>
    <property type="match status" value="1"/>
</dbReference>
<dbReference type="GO" id="GO:0043236">
    <property type="term" value="F:laminin binding"/>
    <property type="evidence" value="ECO:0007669"/>
    <property type="project" value="TreeGrafter"/>
</dbReference>
<accession>A0A8D0H5V5</accession>
<keyword evidence="6" id="KW-1185">Reference proteome</keyword>
<dbReference type="GO" id="GO:0005615">
    <property type="term" value="C:extracellular space"/>
    <property type="evidence" value="ECO:0007669"/>
    <property type="project" value="TreeGrafter"/>
</dbReference>
<dbReference type="SMART" id="SM00276">
    <property type="entry name" value="GLECT"/>
    <property type="match status" value="1"/>
</dbReference>
<proteinExistence type="predicted"/>
<name>A0A8D0H5V5_SPHPU</name>
<protein>
    <recommendedName>
        <fullName evidence="2">Galectin</fullName>
    </recommendedName>
</protein>
<dbReference type="Ensembl" id="ENSSPUT00000016444.1">
    <property type="protein sequence ID" value="ENSSPUP00000015416.1"/>
    <property type="gene ID" value="ENSSPUG00000011828.1"/>
</dbReference>
<dbReference type="Gene3D" id="2.60.120.200">
    <property type="match status" value="1"/>
</dbReference>
<dbReference type="AlphaFoldDB" id="A0A8D0H5V5"/>
<evidence type="ECO:0000256" key="2">
    <source>
        <dbReference type="RuleBase" id="RU102079"/>
    </source>
</evidence>
<dbReference type="SMART" id="SM00908">
    <property type="entry name" value="Gal-bind_lectin"/>
    <property type="match status" value="1"/>
</dbReference>
<evidence type="ECO:0000256" key="3">
    <source>
        <dbReference type="SAM" id="SignalP"/>
    </source>
</evidence>
<keyword evidence="3" id="KW-0732">Signal</keyword>
<dbReference type="SUPFAM" id="SSF49899">
    <property type="entry name" value="Concanavalin A-like lectins/glucanases"/>
    <property type="match status" value="1"/>
</dbReference>
<dbReference type="InterPro" id="IPR013320">
    <property type="entry name" value="ConA-like_dom_sf"/>
</dbReference>
<dbReference type="PANTHER" id="PTHR11346">
    <property type="entry name" value="GALECTIN"/>
    <property type="match status" value="1"/>
</dbReference>
<dbReference type="FunFam" id="2.60.120.200:FF:000021">
    <property type="entry name" value="Galectin"/>
    <property type="match status" value="1"/>
</dbReference>
<dbReference type="InterPro" id="IPR001079">
    <property type="entry name" value="Galectin_CRD"/>
</dbReference>
<reference evidence="5" key="1">
    <citation type="submission" date="2025-08" db="UniProtKB">
        <authorList>
            <consortium name="Ensembl"/>
        </authorList>
    </citation>
    <scope>IDENTIFICATION</scope>
</reference>
<keyword evidence="1 2" id="KW-0430">Lectin</keyword>
<dbReference type="PANTHER" id="PTHR11346:SF97">
    <property type="entry name" value="GALECTIN-1"/>
    <property type="match status" value="1"/>
</dbReference>
<dbReference type="Pfam" id="PF00337">
    <property type="entry name" value="Gal-bind_lectin"/>
    <property type="match status" value="1"/>
</dbReference>
<feature type="chain" id="PRO_5034935934" description="Galectin" evidence="3">
    <location>
        <begin position="23"/>
        <end position="153"/>
    </location>
</feature>
<dbReference type="OMA" id="FEADKWC"/>
<dbReference type="GO" id="GO:0030395">
    <property type="term" value="F:lactose binding"/>
    <property type="evidence" value="ECO:0007669"/>
    <property type="project" value="TreeGrafter"/>
</dbReference>
<dbReference type="CDD" id="cd00070">
    <property type="entry name" value="GLECT"/>
    <property type="match status" value="1"/>
</dbReference>
<evidence type="ECO:0000259" key="4">
    <source>
        <dbReference type="PROSITE" id="PS51304"/>
    </source>
</evidence>